<reference evidence="14" key="1">
    <citation type="submission" date="2024-02" db="EMBL/GenBank/DDBJ databases">
        <title>Sediminibacterium planktonica sp. nov. and Sediminibacterium longus sp. nov., isolated from surface lake and river water.</title>
        <authorList>
            <person name="Watanabe K."/>
            <person name="Takemine S."/>
            <person name="Ishii Y."/>
            <person name="Ogata Y."/>
            <person name="Shindo C."/>
            <person name="Suda W."/>
        </authorList>
    </citation>
    <scope>NUCLEOTIDE SEQUENCE</scope>
    <source>
        <strain evidence="14">KACHI17</strain>
    </source>
</reference>
<comment type="similarity">
    <text evidence="3">Belongs to the disproportionating enzyme family.</text>
</comment>
<evidence type="ECO:0000256" key="9">
    <source>
        <dbReference type="ARBA" id="ARBA00023277"/>
    </source>
</evidence>
<feature type="compositionally biased region" description="Polar residues" evidence="12">
    <location>
        <begin position="17"/>
        <end position="26"/>
    </location>
</feature>
<dbReference type="CDD" id="cd05467">
    <property type="entry name" value="CBM20"/>
    <property type="match status" value="1"/>
</dbReference>
<dbReference type="SUPFAM" id="SSF51445">
    <property type="entry name" value="(Trans)glycosidases"/>
    <property type="match status" value="1"/>
</dbReference>
<evidence type="ECO:0000256" key="6">
    <source>
        <dbReference type="ARBA" id="ARBA00022490"/>
    </source>
</evidence>
<evidence type="ECO:0000256" key="10">
    <source>
        <dbReference type="ARBA" id="ARBA00031423"/>
    </source>
</evidence>
<accession>A0AAT9GG95</accession>
<evidence type="ECO:0000256" key="8">
    <source>
        <dbReference type="ARBA" id="ARBA00022679"/>
    </source>
</evidence>
<evidence type="ECO:0000256" key="11">
    <source>
        <dbReference type="ARBA" id="ARBA00031501"/>
    </source>
</evidence>
<feature type="region of interest" description="Disordered" evidence="12">
    <location>
        <begin position="13"/>
        <end position="62"/>
    </location>
</feature>
<dbReference type="EMBL" id="AP029612">
    <property type="protein sequence ID" value="BFG69690.1"/>
    <property type="molecule type" value="Genomic_DNA"/>
</dbReference>
<sequence>MLVVATMKKMIAPANGNPVSSPNAETPTIPKKATRGKTSKKKDTSTAVADNKGKSKTVTKTKSSTAGKKVTFQLKFHTSFGQDLFILGNHPLLGNNDPAKAIPLQYFNEEYWFITIDFTPKDLSQDKITYHYILRNADGTSSYDWGNDKALDLNAIKAKEIHVLDAWNFAGYYENAFYTEPFTKVLLNAVHPNTGSKVPKTTTHLLKIKAPLLKKGETLCLLGSSQQLGNWDTTAPMLLTKNSNEDFFQIQLDLTKDSFPIAYKYGVYDTDQQQFLRYEDGDNRVLYDGVVKDKISIIHDGFAVLPNNTWKGTGVAIPVFSLRSEHGLGVGEFNDLKQMVDWAAKTGLKMIQILPINDTTATHSWTDSYPYAAISAFALHPLYLHLDTLIKDDRKLQKQIAVEKAKLNALDTVDYEEVIRFKTKIIAKIYEEQGAAILATADFKQYFNDNKHWLQSYAVFCYLRDQYGTVDFNQWPAFRHYDESEIERLASPDSAAYKEIALHYFTQYHLHLQLKEATSYAHSKGIIVKGDIAIGVYRHGADAWQHPELYHMDAQAGAPPDDFAIAGQNWGFPTYNWERMQADGFAWWKQRFEQMSYYFDAFRIDHILGFFRIWSIPMHAVEGILGRFVPAIPVHINEFQSRGISFDHHRFTQPFIHENVLWELFGYDNELVKKEFLNYDGFGQYTLKPEFATQRQVEQYFNTLEKDEQHDKVKKGLYNLISNVLLFEDKEGDLQHFHFRFNMESTSSFRYLDQHTQQQLKDLYVDYFFRRQDDFWMKEAMKKLPALKRVTNMLVCGEDLGLVPACVPDVMRQLGLLSLEIQRMPKDPKRTFFHPSDAPYLSVVTPSTHDMSTIRGWWEEDKDRIQQFYNHELGQAGEAPYYCEAWINTAIVIQHLYSPAMWTVFQLQDIMGMDAALRKQDPHSERINIPADPKHYWRYRMHITLESLLQQDDFNHTLHQYIQLSGRS</sequence>
<dbReference type="GO" id="GO:0005975">
    <property type="term" value="P:carbohydrate metabolic process"/>
    <property type="evidence" value="ECO:0007669"/>
    <property type="project" value="InterPro"/>
</dbReference>
<dbReference type="GO" id="GO:0005737">
    <property type="term" value="C:cytoplasm"/>
    <property type="evidence" value="ECO:0007669"/>
    <property type="project" value="UniProtKB-SubCell"/>
</dbReference>
<gene>
    <name evidence="14" type="ORF">KACHI17_05710</name>
</gene>
<comment type="subcellular location">
    <subcellularLocation>
        <location evidence="2">Cytoplasm</location>
    </subcellularLocation>
</comment>
<dbReference type="PANTHER" id="PTHR32518:SF3">
    <property type="entry name" value="4-ALPHA-GLUCANOTRANSFERASE"/>
    <property type="match status" value="1"/>
</dbReference>
<keyword evidence="8" id="KW-0808">Transferase</keyword>
<dbReference type="Gene3D" id="2.60.40.10">
    <property type="entry name" value="Immunoglobulins"/>
    <property type="match status" value="2"/>
</dbReference>
<dbReference type="SUPFAM" id="SSF49452">
    <property type="entry name" value="Starch-binding domain-like"/>
    <property type="match status" value="2"/>
</dbReference>
<dbReference type="InterPro" id="IPR017853">
    <property type="entry name" value="GH"/>
</dbReference>
<dbReference type="InterPro" id="IPR002044">
    <property type="entry name" value="CBM20"/>
</dbReference>
<dbReference type="InterPro" id="IPR013784">
    <property type="entry name" value="Carb-bd-like_fold"/>
</dbReference>
<evidence type="ECO:0000256" key="5">
    <source>
        <dbReference type="ARBA" id="ARBA00020295"/>
    </source>
</evidence>
<comment type="catalytic activity">
    <reaction evidence="1">
        <text>Transfers a segment of a (1-&gt;4)-alpha-D-glucan to a new position in an acceptor, which may be glucose or a (1-&gt;4)-alpha-D-glucan.</text>
        <dbReference type="EC" id="2.4.1.25"/>
    </reaction>
</comment>
<feature type="domain" description="CBM20" evidence="13">
    <location>
        <begin position="196"/>
        <end position="312"/>
    </location>
</feature>
<evidence type="ECO:0000256" key="12">
    <source>
        <dbReference type="SAM" id="MobiDB-lite"/>
    </source>
</evidence>
<dbReference type="Gene3D" id="3.20.20.80">
    <property type="entry name" value="Glycosidases"/>
    <property type="match status" value="2"/>
</dbReference>
<dbReference type="SMART" id="SM01065">
    <property type="entry name" value="CBM_2"/>
    <property type="match status" value="2"/>
</dbReference>
<dbReference type="GO" id="GO:2001070">
    <property type="term" value="F:starch binding"/>
    <property type="evidence" value="ECO:0007669"/>
    <property type="project" value="InterPro"/>
</dbReference>
<dbReference type="InterPro" id="IPR013783">
    <property type="entry name" value="Ig-like_fold"/>
</dbReference>
<dbReference type="Pfam" id="PF02446">
    <property type="entry name" value="Glyco_hydro_77"/>
    <property type="match status" value="1"/>
</dbReference>
<proteinExistence type="inferred from homology"/>
<feature type="domain" description="CBM20" evidence="13">
    <location>
        <begin position="62"/>
        <end position="169"/>
    </location>
</feature>
<evidence type="ECO:0000256" key="7">
    <source>
        <dbReference type="ARBA" id="ARBA00022676"/>
    </source>
</evidence>
<keyword evidence="6" id="KW-0963">Cytoplasm</keyword>
<dbReference type="Pfam" id="PF00686">
    <property type="entry name" value="CBM_20"/>
    <property type="match status" value="2"/>
</dbReference>
<dbReference type="GO" id="GO:0004134">
    <property type="term" value="F:4-alpha-glucanotransferase activity"/>
    <property type="evidence" value="ECO:0007669"/>
    <property type="project" value="UniProtKB-EC"/>
</dbReference>
<organism evidence="14">
    <name type="scientific">Sediminibacterium sp. KACHI17</name>
    <dbReference type="NCBI Taxonomy" id="1751071"/>
    <lineage>
        <taxon>Bacteria</taxon>
        <taxon>Pseudomonadati</taxon>
        <taxon>Bacteroidota</taxon>
        <taxon>Chitinophagia</taxon>
        <taxon>Chitinophagales</taxon>
        <taxon>Chitinophagaceae</taxon>
        <taxon>Sediminibacterium</taxon>
    </lineage>
</organism>
<evidence type="ECO:0000256" key="2">
    <source>
        <dbReference type="ARBA" id="ARBA00004496"/>
    </source>
</evidence>
<protein>
    <recommendedName>
        <fullName evidence="5">4-alpha-glucanotransferase</fullName>
        <ecNumber evidence="4">2.4.1.25</ecNumber>
    </recommendedName>
    <alternativeName>
        <fullName evidence="10">Amylomaltase</fullName>
    </alternativeName>
    <alternativeName>
        <fullName evidence="11">Disproportionating enzyme</fullName>
    </alternativeName>
</protein>
<evidence type="ECO:0000256" key="1">
    <source>
        <dbReference type="ARBA" id="ARBA00000439"/>
    </source>
</evidence>
<dbReference type="EC" id="2.4.1.25" evidence="4"/>
<dbReference type="InterPro" id="IPR003385">
    <property type="entry name" value="Glyco_hydro_77"/>
</dbReference>
<dbReference type="AlphaFoldDB" id="A0AAT9GG95"/>
<evidence type="ECO:0000259" key="13">
    <source>
        <dbReference type="PROSITE" id="PS51166"/>
    </source>
</evidence>
<name>A0AAT9GG95_9BACT</name>
<dbReference type="PROSITE" id="PS51166">
    <property type="entry name" value="CBM20"/>
    <property type="match status" value="2"/>
</dbReference>
<keyword evidence="7" id="KW-0328">Glycosyltransferase</keyword>
<dbReference type="PANTHER" id="PTHR32518">
    <property type="match status" value="1"/>
</dbReference>
<evidence type="ECO:0000313" key="14">
    <source>
        <dbReference type="EMBL" id="BFG69690.1"/>
    </source>
</evidence>
<keyword evidence="9" id="KW-0119">Carbohydrate metabolism</keyword>
<evidence type="ECO:0000256" key="4">
    <source>
        <dbReference type="ARBA" id="ARBA00012560"/>
    </source>
</evidence>
<evidence type="ECO:0000256" key="3">
    <source>
        <dbReference type="ARBA" id="ARBA00005684"/>
    </source>
</evidence>